<evidence type="ECO:0000256" key="10">
    <source>
        <dbReference type="SAM" id="MobiDB-lite"/>
    </source>
</evidence>
<evidence type="ECO:0000313" key="14">
    <source>
        <dbReference type="EMBL" id="KAK2884137.1"/>
    </source>
</evidence>
<feature type="domain" description="G-protein coupled receptors family 1 profile" evidence="13">
    <location>
        <begin position="570"/>
        <end position="832"/>
    </location>
</feature>
<dbReference type="GO" id="GO:0005509">
    <property type="term" value="F:calcium ion binding"/>
    <property type="evidence" value="ECO:0007669"/>
    <property type="project" value="InterPro"/>
</dbReference>
<keyword evidence="5" id="KW-0297">G-protein coupled receptor</keyword>
<keyword evidence="4 11" id="KW-1133">Transmembrane helix</keyword>
<dbReference type="Pfam" id="PF00001">
    <property type="entry name" value="7tm_1"/>
    <property type="match status" value="1"/>
</dbReference>
<feature type="transmembrane region" description="Helical" evidence="11">
    <location>
        <begin position="772"/>
        <end position="795"/>
    </location>
</feature>
<feature type="compositionally biased region" description="Basic and acidic residues" evidence="10">
    <location>
        <begin position="476"/>
        <end position="485"/>
    </location>
</feature>
<dbReference type="Pfam" id="PF09398">
    <property type="entry name" value="FOP_dimer"/>
    <property type="match status" value="1"/>
</dbReference>
<name>A0AA88TFZ9_9TELE</name>
<dbReference type="InterPro" id="IPR000355">
    <property type="entry name" value="Chemokine_rcpt"/>
</dbReference>
<comment type="subcellular location">
    <subcellularLocation>
        <location evidence="1">Cell membrane</location>
        <topology evidence="1">Multi-pass membrane protein</topology>
    </subcellularLocation>
</comment>
<dbReference type="GO" id="GO:0034453">
    <property type="term" value="P:microtubule anchoring"/>
    <property type="evidence" value="ECO:0007669"/>
    <property type="project" value="InterPro"/>
</dbReference>
<dbReference type="GO" id="GO:0060326">
    <property type="term" value="P:cell chemotaxis"/>
    <property type="evidence" value="ECO:0007669"/>
    <property type="project" value="TreeGrafter"/>
</dbReference>
<evidence type="ECO:0000256" key="2">
    <source>
        <dbReference type="ARBA" id="ARBA00022475"/>
    </source>
</evidence>
<feature type="domain" description="EF-hand" evidence="12">
    <location>
        <begin position="156"/>
        <end position="191"/>
    </location>
</feature>
<dbReference type="PANTHER" id="PTHR10489">
    <property type="entry name" value="CELL ADHESION MOLECULE"/>
    <property type="match status" value="1"/>
</dbReference>
<keyword evidence="6 11" id="KW-0472">Membrane</keyword>
<dbReference type="InterPro" id="IPR050119">
    <property type="entry name" value="CCR1-9-like"/>
</dbReference>
<dbReference type="Gene3D" id="1.20.1070.10">
    <property type="entry name" value="Rhodopsin 7-helix transmembrane proteins"/>
    <property type="match status" value="1"/>
</dbReference>
<feature type="transmembrane region" description="Helical" evidence="11">
    <location>
        <begin position="558"/>
        <end position="581"/>
    </location>
</feature>
<evidence type="ECO:0000256" key="9">
    <source>
        <dbReference type="ARBA" id="ARBA00023224"/>
    </source>
</evidence>
<dbReference type="SUPFAM" id="SSF81321">
    <property type="entry name" value="Family A G protein-coupled receptor-like"/>
    <property type="match status" value="1"/>
</dbReference>
<evidence type="ECO:0000259" key="13">
    <source>
        <dbReference type="PROSITE" id="PS50262"/>
    </source>
</evidence>
<dbReference type="PRINTS" id="PR00237">
    <property type="entry name" value="GPCRRHODOPSN"/>
</dbReference>
<dbReference type="Gene3D" id="1.10.238.10">
    <property type="entry name" value="EF-hand"/>
    <property type="match status" value="1"/>
</dbReference>
<keyword evidence="3 11" id="KW-0812">Transmembrane</keyword>
<reference evidence="14" key="1">
    <citation type="submission" date="2023-08" db="EMBL/GenBank/DDBJ databases">
        <title>Chromosome-level Genome Assembly of mud carp (Cirrhinus molitorella).</title>
        <authorList>
            <person name="Liu H."/>
        </authorList>
    </citation>
    <scope>NUCLEOTIDE SEQUENCE</scope>
    <source>
        <strain evidence="14">Prfri</strain>
        <tissue evidence="14">Muscle</tissue>
    </source>
</reference>
<gene>
    <name evidence="14" type="ORF">Q8A67_017774</name>
</gene>
<dbReference type="InterPro" id="IPR006594">
    <property type="entry name" value="LisH"/>
</dbReference>
<evidence type="ECO:0000256" key="5">
    <source>
        <dbReference type="ARBA" id="ARBA00023040"/>
    </source>
</evidence>
<accession>A0AA88TFZ9</accession>
<dbReference type="GO" id="GO:0019722">
    <property type="term" value="P:calcium-mediated signaling"/>
    <property type="evidence" value="ECO:0007669"/>
    <property type="project" value="TreeGrafter"/>
</dbReference>
<evidence type="ECO:0000256" key="3">
    <source>
        <dbReference type="ARBA" id="ARBA00022692"/>
    </source>
</evidence>
<evidence type="ECO:0000256" key="11">
    <source>
        <dbReference type="SAM" id="Phobius"/>
    </source>
</evidence>
<dbReference type="GO" id="GO:0009897">
    <property type="term" value="C:external side of plasma membrane"/>
    <property type="evidence" value="ECO:0007669"/>
    <property type="project" value="TreeGrafter"/>
</dbReference>
<dbReference type="Proteomes" id="UP001187343">
    <property type="component" value="Unassembled WGS sequence"/>
</dbReference>
<dbReference type="Gene3D" id="1.20.960.40">
    <property type="match status" value="1"/>
</dbReference>
<dbReference type="GO" id="GO:0016493">
    <property type="term" value="F:C-C chemokine receptor activity"/>
    <property type="evidence" value="ECO:0007669"/>
    <property type="project" value="TreeGrafter"/>
</dbReference>
<dbReference type="PANTHER" id="PTHR10489:SF611">
    <property type="entry name" value="C-C CHEMOKINE RECEPTOR TYPE 6"/>
    <property type="match status" value="1"/>
</dbReference>
<feature type="compositionally biased region" description="Basic and acidic residues" evidence="10">
    <location>
        <begin position="387"/>
        <end position="407"/>
    </location>
</feature>
<feature type="transmembrane region" description="Helical" evidence="11">
    <location>
        <begin position="672"/>
        <end position="692"/>
    </location>
</feature>
<feature type="compositionally biased region" description="Acidic residues" evidence="10">
    <location>
        <begin position="464"/>
        <end position="475"/>
    </location>
</feature>
<evidence type="ECO:0000256" key="7">
    <source>
        <dbReference type="ARBA" id="ARBA00023170"/>
    </source>
</evidence>
<dbReference type="SUPFAM" id="SSF47473">
    <property type="entry name" value="EF-hand"/>
    <property type="match status" value="1"/>
</dbReference>
<dbReference type="InterPro" id="IPR000276">
    <property type="entry name" value="GPCR_Rhodpsn"/>
</dbReference>
<dbReference type="InterPro" id="IPR011992">
    <property type="entry name" value="EF-hand-dom_pair"/>
</dbReference>
<keyword evidence="7" id="KW-0675">Receptor</keyword>
<dbReference type="AlphaFoldDB" id="A0AA88TFZ9"/>
<dbReference type="EMBL" id="JAUYZG010000017">
    <property type="protein sequence ID" value="KAK2884137.1"/>
    <property type="molecule type" value="Genomic_DNA"/>
</dbReference>
<dbReference type="GO" id="GO:0019957">
    <property type="term" value="F:C-C chemokine binding"/>
    <property type="evidence" value="ECO:0007669"/>
    <property type="project" value="TreeGrafter"/>
</dbReference>
<keyword evidence="9" id="KW-0807">Transducer</keyword>
<sequence>MSATEEDTELRDLLIQNLENSGVLNKIKAELRAAVFLALEEQDKVENKTPLVNENLKKSLNTKDGRLVAGLITDFLQVFSLDFTLAVFQPEISTLNGLDSRETLSKELGISESEVNKNTPLLLELVKRGRHKDKTSIFTEGDRLTEKSFPKELLPRQIADARKKFDSHDKNRSGEISRDAVIGIFADLFPQFSRNVLDSYITEEFRAKSKDTSNTVDFQDFLGLYKCFFIQCRSVVTCDSSGALYSSSKTTEDKIISSSASKIPRYKGFVKHSSAQEEKADPKAGDRRPGETLGSLLNRGSVEVSEGSEEGLGDGKSLPTPLRRALEFRLDDEDEGDSFFDDPLPKPQKTYGCGLSSADKPYSGQRHSEKNYSQKDLSAIGSEGDEKDMLSDCDNRPSPDSEPRREGLGSSLGKPFTADAQLKSAGGSPESSQKDHSSEKNGTFSSKDKGAKDFPGQKTASPLLDEDLADDYDDDFNSHRSENSKSEVSIDEEIEEVSIEGPDISDKLDETTQDILCQRVKMGDLTNTSIDYDELYRDIEEPCSVEHREYIENFLQLFIHPIICFAGFIGNALVIVTYALYKRTKSMTDVYLLNVAIADILFVVALPLIIYSEQHGWSMGNLSCKLLRGIYSVNLYSGMLLLACISGDRYLAIVQARRSFRLRSSTLLYSHLVCAAVWLSALLLSLPTFIFYERYQPGPDESSVSNGEGGTYVCFFMFKSNQTARVMKTVVPSSQVGLGFFLPLLIMGFCYSSVIVTLLRAKNFQRHKAVRVVLTVVLVFVICHMPYNMALLYYTVNMFQEQECSHEESVGLTLIITRSLAYLHACLNPLLYAFIGVNFRNHFRKILRDLWCLGKNYMSARRSSRVTTEMYISTRRSVDGSYNDNGTSFTM</sequence>
<dbReference type="InterPro" id="IPR018993">
    <property type="entry name" value="FOP_dimerisation-dom_N"/>
</dbReference>
<comment type="caution">
    <text evidence="14">The sequence shown here is derived from an EMBL/GenBank/DDBJ whole genome shotgun (WGS) entry which is preliminary data.</text>
</comment>
<dbReference type="PROSITE" id="PS50262">
    <property type="entry name" value="G_PROTEIN_RECEP_F1_2"/>
    <property type="match status" value="1"/>
</dbReference>
<dbReference type="GO" id="GO:0007204">
    <property type="term" value="P:positive regulation of cytosolic calcium ion concentration"/>
    <property type="evidence" value="ECO:0007669"/>
    <property type="project" value="TreeGrafter"/>
</dbReference>
<evidence type="ECO:0000256" key="8">
    <source>
        <dbReference type="ARBA" id="ARBA00023180"/>
    </source>
</evidence>
<feature type="region of interest" description="Disordered" evidence="10">
    <location>
        <begin position="269"/>
        <end position="490"/>
    </location>
</feature>
<dbReference type="InterPro" id="IPR002048">
    <property type="entry name" value="EF_hand_dom"/>
</dbReference>
<protein>
    <submittedName>
        <fullName evidence="14">Uncharacterized protein</fullName>
    </submittedName>
</protein>
<feature type="compositionally biased region" description="Acidic residues" evidence="10">
    <location>
        <begin position="330"/>
        <end position="340"/>
    </location>
</feature>
<evidence type="ECO:0000256" key="4">
    <source>
        <dbReference type="ARBA" id="ARBA00022989"/>
    </source>
</evidence>
<feature type="compositionally biased region" description="Basic and acidic residues" evidence="10">
    <location>
        <begin position="274"/>
        <end position="290"/>
    </location>
</feature>
<keyword evidence="8" id="KW-0325">Glycoprotein</keyword>
<keyword evidence="15" id="KW-1185">Reference proteome</keyword>
<dbReference type="PROSITE" id="PS50896">
    <property type="entry name" value="LISH"/>
    <property type="match status" value="1"/>
</dbReference>
<feature type="transmembrane region" description="Helical" evidence="11">
    <location>
        <begin position="815"/>
        <end position="839"/>
    </location>
</feature>
<keyword evidence="2" id="KW-1003">Cell membrane</keyword>
<feature type="transmembrane region" description="Helical" evidence="11">
    <location>
        <begin position="740"/>
        <end position="760"/>
    </location>
</feature>
<dbReference type="GO" id="GO:0005815">
    <property type="term" value="C:microtubule organizing center"/>
    <property type="evidence" value="ECO:0007669"/>
    <property type="project" value="InterPro"/>
</dbReference>
<proteinExistence type="predicted"/>
<feature type="transmembrane region" description="Helical" evidence="11">
    <location>
        <begin position="630"/>
        <end position="651"/>
    </location>
</feature>
<evidence type="ECO:0000259" key="12">
    <source>
        <dbReference type="PROSITE" id="PS50222"/>
    </source>
</evidence>
<dbReference type="GO" id="GO:0006955">
    <property type="term" value="P:immune response"/>
    <property type="evidence" value="ECO:0007669"/>
    <property type="project" value="TreeGrafter"/>
</dbReference>
<organism evidence="14 15">
    <name type="scientific">Cirrhinus molitorella</name>
    <name type="common">mud carp</name>
    <dbReference type="NCBI Taxonomy" id="172907"/>
    <lineage>
        <taxon>Eukaryota</taxon>
        <taxon>Metazoa</taxon>
        <taxon>Chordata</taxon>
        <taxon>Craniata</taxon>
        <taxon>Vertebrata</taxon>
        <taxon>Euteleostomi</taxon>
        <taxon>Actinopterygii</taxon>
        <taxon>Neopterygii</taxon>
        <taxon>Teleostei</taxon>
        <taxon>Ostariophysi</taxon>
        <taxon>Cypriniformes</taxon>
        <taxon>Cyprinidae</taxon>
        <taxon>Labeoninae</taxon>
        <taxon>Labeonini</taxon>
        <taxon>Cirrhinus</taxon>
    </lineage>
</organism>
<dbReference type="CDD" id="cd15172">
    <property type="entry name" value="7tmA_CCR6"/>
    <property type="match status" value="1"/>
</dbReference>
<evidence type="ECO:0000256" key="6">
    <source>
        <dbReference type="ARBA" id="ARBA00023136"/>
    </source>
</evidence>
<dbReference type="PRINTS" id="PR00657">
    <property type="entry name" value="CCCHEMOKINER"/>
</dbReference>
<evidence type="ECO:0000256" key="1">
    <source>
        <dbReference type="ARBA" id="ARBA00004651"/>
    </source>
</evidence>
<dbReference type="InterPro" id="IPR017452">
    <property type="entry name" value="GPCR_Rhodpsn_7TM"/>
</dbReference>
<evidence type="ECO:0000313" key="15">
    <source>
        <dbReference type="Proteomes" id="UP001187343"/>
    </source>
</evidence>
<dbReference type="PROSITE" id="PS50222">
    <property type="entry name" value="EF_HAND_2"/>
    <property type="match status" value="1"/>
</dbReference>
<feature type="transmembrane region" description="Helical" evidence="11">
    <location>
        <begin position="590"/>
        <end position="610"/>
    </location>
</feature>
<dbReference type="FunFam" id="1.20.1070.10:FF:000035">
    <property type="entry name" value="C-C chemokine receptor type 6"/>
    <property type="match status" value="1"/>
</dbReference>